<organism evidence="2 3">
    <name type="scientific">Hevea brasiliensis</name>
    <name type="common">Para rubber tree</name>
    <name type="synonym">Siphonia brasiliensis</name>
    <dbReference type="NCBI Taxonomy" id="3981"/>
    <lineage>
        <taxon>Eukaryota</taxon>
        <taxon>Viridiplantae</taxon>
        <taxon>Streptophyta</taxon>
        <taxon>Embryophyta</taxon>
        <taxon>Tracheophyta</taxon>
        <taxon>Spermatophyta</taxon>
        <taxon>Magnoliopsida</taxon>
        <taxon>eudicotyledons</taxon>
        <taxon>Gunneridae</taxon>
        <taxon>Pentapetalae</taxon>
        <taxon>rosids</taxon>
        <taxon>fabids</taxon>
        <taxon>Malpighiales</taxon>
        <taxon>Euphorbiaceae</taxon>
        <taxon>Crotonoideae</taxon>
        <taxon>Micrandreae</taxon>
        <taxon>Hevea</taxon>
    </lineage>
</organism>
<keyword evidence="3" id="KW-1185">Reference proteome</keyword>
<sequence length="126" mass="14205">MSLRETVVSAIPKSPIGNAHPIEFPEQPQQELPGENCKEETESLDSEWVISINKNLEQARQDDAAGSWAKLCIYRVPHYLREGDDKAYVPQLVSLASYHHGRTAYAKWIAISGVLYTMYSSVLIRT</sequence>
<gene>
    <name evidence="2" type="ORF">GH714_014954</name>
</gene>
<dbReference type="AlphaFoldDB" id="A0A6A6K4P4"/>
<dbReference type="Pfam" id="PF03140">
    <property type="entry name" value="DUF247"/>
    <property type="match status" value="1"/>
</dbReference>
<dbReference type="InterPro" id="IPR004158">
    <property type="entry name" value="DUF247_pln"/>
</dbReference>
<reference evidence="2 3" key="1">
    <citation type="journal article" date="2020" name="Mol. Plant">
        <title>The Chromosome-Based Rubber Tree Genome Provides New Insights into Spurge Genome Evolution and Rubber Biosynthesis.</title>
        <authorList>
            <person name="Liu J."/>
            <person name="Shi C."/>
            <person name="Shi C.C."/>
            <person name="Li W."/>
            <person name="Zhang Q.J."/>
            <person name="Zhang Y."/>
            <person name="Li K."/>
            <person name="Lu H.F."/>
            <person name="Shi C."/>
            <person name="Zhu S.T."/>
            <person name="Xiao Z.Y."/>
            <person name="Nan H."/>
            <person name="Yue Y."/>
            <person name="Zhu X.G."/>
            <person name="Wu Y."/>
            <person name="Hong X.N."/>
            <person name="Fan G.Y."/>
            <person name="Tong Y."/>
            <person name="Zhang D."/>
            <person name="Mao C.L."/>
            <person name="Liu Y.L."/>
            <person name="Hao S.J."/>
            <person name="Liu W.Q."/>
            <person name="Lv M.Q."/>
            <person name="Zhang H.B."/>
            <person name="Liu Y."/>
            <person name="Hu-Tang G.R."/>
            <person name="Wang J.P."/>
            <person name="Wang J.H."/>
            <person name="Sun Y.H."/>
            <person name="Ni S.B."/>
            <person name="Chen W.B."/>
            <person name="Zhang X.C."/>
            <person name="Jiao Y.N."/>
            <person name="Eichler E.E."/>
            <person name="Li G.H."/>
            <person name="Liu X."/>
            <person name="Gao L.Z."/>
        </authorList>
    </citation>
    <scope>NUCLEOTIDE SEQUENCE [LARGE SCALE GENOMIC DNA]</scope>
    <source>
        <strain evidence="3">cv. GT1</strain>
        <tissue evidence="2">Leaf</tissue>
    </source>
</reference>
<name>A0A6A6K4P4_HEVBR</name>
<evidence type="ECO:0000256" key="1">
    <source>
        <dbReference type="SAM" id="MobiDB-lite"/>
    </source>
</evidence>
<proteinExistence type="predicted"/>
<dbReference type="EMBL" id="JAAGAX010000018">
    <property type="protein sequence ID" value="KAF2283761.1"/>
    <property type="molecule type" value="Genomic_DNA"/>
</dbReference>
<feature type="region of interest" description="Disordered" evidence="1">
    <location>
        <begin position="16"/>
        <end position="35"/>
    </location>
</feature>
<protein>
    <submittedName>
        <fullName evidence="2">Uncharacterized protein</fullName>
    </submittedName>
</protein>
<accession>A0A6A6K4P4</accession>
<dbReference type="Proteomes" id="UP000467840">
    <property type="component" value="Chromosome 12"/>
</dbReference>
<evidence type="ECO:0000313" key="3">
    <source>
        <dbReference type="Proteomes" id="UP000467840"/>
    </source>
</evidence>
<comment type="caution">
    <text evidence="2">The sequence shown here is derived from an EMBL/GenBank/DDBJ whole genome shotgun (WGS) entry which is preliminary data.</text>
</comment>
<evidence type="ECO:0000313" key="2">
    <source>
        <dbReference type="EMBL" id="KAF2283761.1"/>
    </source>
</evidence>